<name>A0ACC1M4A5_9FUNG</name>
<comment type="caution">
    <text evidence="1">The sequence shown here is derived from an EMBL/GenBank/DDBJ whole genome shotgun (WGS) entry which is preliminary data.</text>
</comment>
<gene>
    <name evidence="1" type="ORF">IWW38_002426</name>
</gene>
<keyword evidence="2" id="KW-1185">Reference proteome</keyword>
<proteinExistence type="predicted"/>
<dbReference type="Proteomes" id="UP001139981">
    <property type="component" value="Unassembled WGS sequence"/>
</dbReference>
<evidence type="ECO:0000313" key="1">
    <source>
        <dbReference type="EMBL" id="KAJ2894975.1"/>
    </source>
</evidence>
<protein>
    <submittedName>
        <fullName evidence="1">Uncharacterized protein</fullName>
    </submittedName>
</protein>
<dbReference type="EMBL" id="JANBVB010000347">
    <property type="protein sequence ID" value="KAJ2894975.1"/>
    <property type="molecule type" value="Genomic_DNA"/>
</dbReference>
<evidence type="ECO:0000313" key="2">
    <source>
        <dbReference type="Proteomes" id="UP001139981"/>
    </source>
</evidence>
<reference evidence="1" key="1">
    <citation type="submission" date="2022-07" db="EMBL/GenBank/DDBJ databases">
        <title>Phylogenomic reconstructions and comparative analyses of Kickxellomycotina fungi.</title>
        <authorList>
            <person name="Reynolds N.K."/>
            <person name="Stajich J.E."/>
            <person name="Barry K."/>
            <person name="Grigoriev I.V."/>
            <person name="Crous P."/>
            <person name="Smith M.E."/>
        </authorList>
    </citation>
    <scope>NUCLEOTIDE SEQUENCE</scope>
    <source>
        <strain evidence="1">CBS 190363</strain>
    </source>
</reference>
<accession>A0ACC1M4A5</accession>
<sequence length="454" mass="49224">MASREVDLSKIKGGVLVKNGKQTSCGLGLLDNMASFVSADCLDYKNGKVDNDVVYEVFIDPAYDSVATRSVVQNITVHPKFNPTTKTNNVALIEFNLNSGVVWYNYNAIGRKSWNDIIYAQQYISDVNNMAWATPKISSSAPSDAMCGNMSAVFSANQDVLSCNAILAGSPSPDMSTCNVPYQVAYAVIGRSLYPAGIYSHSVVEGGGDLCSNSSIVRNYYTMVEDYLMFARTALNRTVYYYRTDNTTLPQSDPNFAMVEPSAPPPAKALTVAGNYYSRQTGSNFATSVPTPTVVPTSSSSVPAASTSSSDSEQSSDSSSLSPSDGITDGLSKNVVIIIAVSCSVGSLLIAFILFFVIKRRRIAKSSRRHDQFKEATAQLILAEGLGGAFVPEYERPSIGGMGGLIDNQPPPAYPIDERPPELAHLRNRAIYDEIDYINHIHISRNEKDIPLHY</sequence>
<organism evidence="1 2">
    <name type="scientific">Coemansia aciculifera</name>
    <dbReference type="NCBI Taxonomy" id="417176"/>
    <lineage>
        <taxon>Eukaryota</taxon>
        <taxon>Fungi</taxon>
        <taxon>Fungi incertae sedis</taxon>
        <taxon>Zoopagomycota</taxon>
        <taxon>Kickxellomycotina</taxon>
        <taxon>Kickxellomycetes</taxon>
        <taxon>Kickxellales</taxon>
        <taxon>Kickxellaceae</taxon>
        <taxon>Coemansia</taxon>
    </lineage>
</organism>